<evidence type="ECO:0000313" key="3">
    <source>
        <dbReference type="Proteomes" id="UP001141806"/>
    </source>
</evidence>
<protein>
    <submittedName>
        <fullName evidence="2">Uncharacterized protein</fullName>
    </submittedName>
</protein>
<reference evidence="2" key="1">
    <citation type="journal article" date="2023" name="Plant J.">
        <title>The genome of the king protea, Protea cynaroides.</title>
        <authorList>
            <person name="Chang J."/>
            <person name="Duong T.A."/>
            <person name="Schoeman C."/>
            <person name="Ma X."/>
            <person name="Roodt D."/>
            <person name="Barker N."/>
            <person name="Li Z."/>
            <person name="Van de Peer Y."/>
            <person name="Mizrachi E."/>
        </authorList>
    </citation>
    <scope>NUCLEOTIDE SEQUENCE</scope>
    <source>
        <tissue evidence="2">Young leaves</tissue>
    </source>
</reference>
<comment type="similarity">
    <text evidence="1">Belongs to the plant acyltransferase family.</text>
</comment>
<dbReference type="Pfam" id="PF02458">
    <property type="entry name" value="Transferase"/>
    <property type="match status" value="2"/>
</dbReference>
<dbReference type="PANTHER" id="PTHR31642:SF145">
    <property type="entry name" value="BRASSINOSTEROID-RELATED ACYLTRANSFERASE 1"/>
    <property type="match status" value="1"/>
</dbReference>
<dbReference type="PANTHER" id="PTHR31642">
    <property type="entry name" value="TRICHOTHECENE 3-O-ACETYLTRANSFERASE"/>
    <property type="match status" value="1"/>
</dbReference>
<dbReference type="GO" id="GO:0016747">
    <property type="term" value="F:acyltransferase activity, transferring groups other than amino-acyl groups"/>
    <property type="evidence" value="ECO:0007669"/>
    <property type="project" value="TreeGrafter"/>
</dbReference>
<dbReference type="InterPro" id="IPR050317">
    <property type="entry name" value="Plant_Fungal_Acyltransferase"/>
</dbReference>
<dbReference type="Gene3D" id="3.30.559.10">
    <property type="entry name" value="Chloramphenicol acetyltransferase-like domain"/>
    <property type="match status" value="1"/>
</dbReference>
<dbReference type="InterPro" id="IPR023213">
    <property type="entry name" value="CAT-like_dom_sf"/>
</dbReference>
<gene>
    <name evidence="2" type="ORF">NE237_030589</name>
</gene>
<evidence type="ECO:0000256" key="1">
    <source>
        <dbReference type="ARBA" id="ARBA00009861"/>
    </source>
</evidence>
<accession>A0A9Q0GXI0</accession>
<name>A0A9Q0GXI0_9MAGN</name>
<dbReference type="AlphaFoldDB" id="A0A9Q0GXI0"/>
<dbReference type="Proteomes" id="UP001141806">
    <property type="component" value="Unassembled WGS sequence"/>
</dbReference>
<sequence>MATDQENIQRFTLTKTVSVYPKSLHPPTLLSLSNIDRNCPALTYLILFYPSRTHQNTSAQSLFRALKMSMEETLSIWFPAAGRITFNQTDGRLDLLCNNAGAVLVEKVTQLKISEIGDLSQYNEFYENLVCKPVFNGNFSEMPLVTAQARTKTLGLRKERMVCLQFAVDARNRMVPPLPRGFSGNAYVLASVCCTAGELEEASYDGIIQKIKEAKRSVNNDYVNAYLEALEAQAPQTSPQASLPPLKELTMVSDWTRTPFHKVDFGQGEAASASPLVSPLPQVAYFMQKPQETRSIDVRIGLLPQYLKAFSHYFLTELQ</sequence>
<comment type="caution">
    <text evidence="2">The sequence shown here is derived from an EMBL/GenBank/DDBJ whole genome shotgun (WGS) entry which is preliminary data.</text>
</comment>
<evidence type="ECO:0000313" key="2">
    <source>
        <dbReference type="EMBL" id="KAJ4953757.1"/>
    </source>
</evidence>
<proteinExistence type="inferred from homology"/>
<keyword evidence="3" id="KW-1185">Reference proteome</keyword>
<dbReference type="OrthoDB" id="671439at2759"/>
<organism evidence="2 3">
    <name type="scientific">Protea cynaroides</name>
    <dbReference type="NCBI Taxonomy" id="273540"/>
    <lineage>
        <taxon>Eukaryota</taxon>
        <taxon>Viridiplantae</taxon>
        <taxon>Streptophyta</taxon>
        <taxon>Embryophyta</taxon>
        <taxon>Tracheophyta</taxon>
        <taxon>Spermatophyta</taxon>
        <taxon>Magnoliopsida</taxon>
        <taxon>Proteales</taxon>
        <taxon>Proteaceae</taxon>
        <taxon>Protea</taxon>
    </lineage>
</organism>
<dbReference type="EMBL" id="JAMYWD010000012">
    <property type="protein sequence ID" value="KAJ4953757.1"/>
    <property type="molecule type" value="Genomic_DNA"/>
</dbReference>